<evidence type="ECO:0000259" key="3">
    <source>
        <dbReference type="PROSITE" id="PS50930"/>
    </source>
</evidence>
<dbReference type="SUPFAM" id="SSF52172">
    <property type="entry name" value="CheY-like"/>
    <property type="match status" value="1"/>
</dbReference>
<evidence type="ECO:0000259" key="2">
    <source>
        <dbReference type="PROSITE" id="PS50110"/>
    </source>
</evidence>
<feature type="modified residue" description="4-aspartylphosphate" evidence="1">
    <location>
        <position position="55"/>
    </location>
</feature>
<dbReference type="InterPro" id="IPR046947">
    <property type="entry name" value="LytR-like"/>
</dbReference>
<protein>
    <submittedName>
        <fullName evidence="4">LytR family transcriptional regulator</fullName>
    </submittedName>
</protein>
<dbReference type="AlphaFoldDB" id="A0A147F9B8"/>
<sequence length="238" mass="25349">MSVAVLVADDEAPARAELVALLAADPRVAEVHAAASGAEALRILDTVDVAVAFLDIHMPGLSGFDLARALARLRERPAVVFVTADDAGAVEAFDVEAVDFVLKPVRAERLSRSLGRALAAGAGAGAGADADDDETIAVTVGSTTRLVRRAEIRWVQASGDYSRLYTPTCDHLVRLPLSDLADRWAHAGFVRVHRSYLVHRDAIVEVRLSGPAPSVVLAEIELPVSRRLVPSVRDALLR</sequence>
<dbReference type="InterPro" id="IPR001789">
    <property type="entry name" value="Sig_transdc_resp-reg_receiver"/>
</dbReference>
<comment type="caution">
    <text evidence="4">The sequence shown here is derived from an EMBL/GenBank/DDBJ whole genome shotgun (WGS) entry which is preliminary data.</text>
</comment>
<proteinExistence type="predicted"/>
<dbReference type="Gene3D" id="3.40.50.2300">
    <property type="match status" value="1"/>
</dbReference>
<dbReference type="OrthoDB" id="236568at2"/>
<dbReference type="PROSITE" id="PS50110">
    <property type="entry name" value="RESPONSE_REGULATORY"/>
    <property type="match status" value="1"/>
</dbReference>
<evidence type="ECO:0000313" key="4">
    <source>
        <dbReference type="EMBL" id="KTS13057.1"/>
    </source>
</evidence>
<dbReference type="PATRIC" id="fig|2033.5.peg.3482"/>
<dbReference type="RefSeq" id="WP_058597575.1">
    <property type="nucleotide sequence ID" value="NZ_JBFBMN010000005.1"/>
</dbReference>
<dbReference type="SMART" id="SM00850">
    <property type="entry name" value="LytTR"/>
    <property type="match status" value="1"/>
</dbReference>
<name>A0A147F9B8_MICTE</name>
<dbReference type="SMART" id="SM00448">
    <property type="entry name" value="REC"/>
    <property type="match status" value="1"/>
</dbReference>
<dbReference type="InterPro" id="IPR007492">
    <property type="entry name" value="LytTR_DNA-bd_dom"/>
</dbReference>
<dbReference type="PANTHER" id="PTHR37299:SF1">
    <property type="entry name" value="STAGE 0 SPORULATION PROTEIN A HOMOLOG"/>
    <property type="match status" value="1"/>
</dbReference>
<evidence type="ECO:0000256" key="1">
    <source>
        <dbReference type="PROSITE-ProRule" id="PRU00169"/>
    </source>
</evidence>
<feature type="domain" description="HTH LytTR-type" evidence="3">
    <location>
        <begin position="136"/>
        <end position="238"/>
    </location>
</feature>
<dbReference type="GO" id="GO:0003677">
    <property type="term" value="F:DNA binding"/>
    <property type="evidence" value="ECO:0007669"/>
    <property type="project" value="InterPro"/>
</dbReference>
<dbReference type="EMBL" id="LDRV01000036">
    <property type="protein sequence ID" value="KTS13057.1"/>
    <property type="molecule type" value="Genomic_DNA"/>
</dbReference>
<organism evidence="4 5">
    <name type="scientific">Microbacterium testaceum</name>
    <name type="common">Aureobacterium testaceum</name>
    <name type="synonym">Brevibacterium testaceum</name>
    <dbReference type="NCBI Taxonomy" id="2033"/>
    <lineage>
        <taxon>Bacteria</taxon>
        <taxon>Bacillati</taxon>
        <taxon>Actinomycetota</taxon>
        <taxon>Actinomycetes</taxon>
        <taxon>Micrococcales</taxon>
        <taxon>Microbacteriaceae</taxon>
        <taxon>Microbacterium</taxon>
    </lineage>
</organism>
<dbReference type="Gene3D" id="2.40.50.1020">
    <property type="entry name" value="LytTr DNA-binding domain"/>
    <property type="match status" value="1"/>
</dbReference>
<accession>A0A147F9B8</accession>
<dbReference type="Proteomes" id="UP000072189">
    <property type="component" value="Unassembled WGS sequence"/>
</dbReference>
<dbReference type="PANTHER" id="PTHR37299">
    <property type="entry name" value="TRANSCRIPTIONAL REGULATOR-RELATED"/>
    <property type="match status" value="1"/>
</dbReference>
<dbReference type="Pfam" id="PF04397">
    <property type="entry name" value="LytTR"/>
    <property type="match status" value="1"/>
</dbReference>
<dbReference type="InterPro" id="IPR011006">
    <property type="entry name" value="CheY-like_superfamily"/>
</dbReference>
<dbReference type="PROSITE" id="PS50930">
    <property type="entry name" value="HTH_LYTTR"/>
    <property type="match status" value="1"/>
</dbReference>
<gene>
    <name evidence="4" type="ORF">RSA3_06515</name>
</gene>
<dbReference type="GO" id="GO:0000156">
    <property type="term" value="F:phosphorelay response regulator activity"/>
    <property type="evidence" value="ECO:0007669"/>
    <property type="project" value="InterPro"/>
</dbReference>
<feature type="domain" description="Response regulatory" evidence="2">
    <location>
        <begin position="4"/>
        <end position="118"/>
    </location>
</feature>
<dbReference type="Pfam" id="PF00072">
    <property type="entry name" value="Response_reg"/>
    <property type="match status" value="1"/>
</dbReference>
<keyword evidence="1" id="KW-0597">Phosphoprotein</keyword>
<evidence type="ECO:0000313" key="5">
    <source>
        <dbReference type="Proteomes" id="UP000072189"/>
    </source>
</evidence>
<reference evidence="4 5" key="1">
    <citation type="journal article" date="2016" name="Front. Microbiol.">
        <title>Genomic Resource of Rice Seed Associated Bacteria.</title>
        <authorList>
            <person name="Midha S."/>
            <person name="Bansal K."/>
            <person name="Sharma S."/>
            <person name="Kumar N."/>
            <person name="Patil P.P."/>
            <person name="Chaudhry V."/>
            <person name="Patil P.B."/>
        </authorList>
    </citation>
    <scope>NUCLEOTIDE SEQUENCE [LARGE SCALE GENOMIC DNA]</scope>
    <source>
        <strain evidence="4 5">RSA3</strain>
    </source>
</reference>